<feature type="compositionally biased region" description="Basic and acidic residues" evidence="1">
    <location>
        <begin position="271"/>
        <end position="284"/>
    </location>
</feature>
<keyword evidence="4" id="KW-1185">Reference proteome</keyword>
<evidence type="ECO:0000256" key="1">
    <source>
        <dbReference type="SAM" id="MobiDB-lite"/>
    </source>
</evidence>
<dbReference type="GO" id="GO:0003924">
    <property type="term" value="F:GTPase activity"/>
    <property type="evidence" value="ECO:0007669"/>
    <property type="project" value="TreeGrafter"/>
</dbReference>
<dbReference type="PANTHER" id="PTHR12858:SF2">
    <property type="entry name" value="RIBOSOME BIOGENESIS PROTEIN BMS1 HOMOLOG"/>
    <property type="match status" value="1"/>
</dbReference>
<dbReference type="GeneID" id="17280093"/>
<dbReference type="InterPro" id="IPR027417">
    <property type="entry name" value="P-loop_NTPase"/>
</dbReference>
<feature type="domain" description="AARP2CN" evidence="2">
    <location>
        <begin position="198"/>
        <end position="266"/>
    </location>
</feature>
<dbReference type="RefSeq" id="XP_005787252.1">
    <property type="nucleotide sequence ID" value="XM_005787195.1"/>
</dbReference>
<dbReference type="HOGENOM" id="CLU_881196_0_0_1"/>
<dbReference type="GO" id="GO:0005525">
    <property type="term" value="F:GTP binding"/>
    <property type="evidence" value="ECO:0007669"/>
    <property type="project" value="TreeGrafter"/>
</dbReference>
<proteinExistence type="predicted"/>
<protein>
    <recommendedName>
        <fullName evidence="2">AARP2CN domain-containing protein</fullName>
    </recommendedName>
</protein>
<dbReference type="PANTHER" id="PTHR12858">
    <property type="entry name" value="RIBOSOME BIOGENESIS PROTEIN"/>
    <property type="match status" value="1"/>
</dbReference>
<evidence type="ECO:0000313" key="4">
    <source>
        <dbReference type="Proteomes" id="UP000013827"/>
    </source>
</evidence>
<dbReference type="STRING" id="2903.R1DH07"/>
<dbReference type="eggNOG" id="KOG1951">
    <property type="taxonomic scope" value="Eukaryota"/>
</dbReference>
<dbReference type="SUPFAM" id="SSF52540">
    <property type="entry name" value="P-loop containing nucleoside triphosphate hydrolases"/>
    <property type="match status" value="1"/>
</dbReference>
<feature type="region of interest" description="Disordered" evidence="1">
    <location>
        <begin position="265"/>
        <end position="316"/>
    </location>
</feature>
<dbReference type="AlphaFoldDB" id="A0A0D3KGD8"/>
<dbReference type="InterPro" id="IPR012948">
    <property type="entry name" value="AARP2CN"/>
</dbReference>
<dbReference type="GO" id="GO:0030686">
    <property type="term" value="C:90S preribosome"/>
    <property type="evidence" value="ECO:0007669"/>
    <property type="project" value="TreeGrafter"/>
</dbReference>
<organism evidence="3 4">
    <name type="scientific">Emiliania huxleyi (strain CCMP1516)</name>
    <dbReference type="NCBI Taxonomy" id="280463"/>
    <lineage>
        <taxon>Eukaryota</taxon>
        <taxon>Haptista</taxon>
        <taxon>Haptophyta</taxon>
        <taxon>Prymnesiophyceae</taxon>
        <taxon>Isochrysidales</taxon>
        <taxon>Noelaerhabdaceae</taxon>
        <taxon>Emiliania</taxon>
    </lineage>
</organism>
<feature type="region of interest" description="Disordered" evidence="1">
    <location>
        <begin position="1"/>
        <end position="50"/>
    </location>
</feature>
<sequence length="316" mass="34320">MAKKMPTKGAKAKKGAAARTASRGKGNARNNPRAFKAASGPKAMQRSAHRALEKQERQYHVALTDRAVEVAVQPPIVVAVVGPAGVGKSTVIRSLVKHWTKQNLKETHGPVTVADLVLLVVDGAYGFEMETFEFLNMCQVHGFPRVMGVLTHLDSFTNAAALRRAKKTLKHRFWTDIYDGAKLFYLSGLKHGRYPKAEITNLARFLADVTEPAALARADPPIVFADSVRRAGAATERMRFLTGMRVHLPGVGDFAMSEVSALDDPCAPPDRTTRRRLDSKDKRLYAPMSNLGSSLGVRRREAGGGRPLDSPVSGAA</sequence>
<evidence type="ECO:0000259" key="2">
    <source>
        <dbReference type="SMART" id="SM00785"/>
    </source>
</evidence>
<dbReference type="GO" id="GO:0000462">
    <property type="term" value="P:maturation of SSU-rRNA from tricistronic rRNA transcript (SSU-rRNA, 5.8S rRNA, LSU-rRNA)"/>
    <property type="evidence" value="ECO:0007669"/>
    <property type="project" value="TreeGrafter"/>
</dbReference>
<dbReference type="SMART" id="SM00785">
    <property type="entry name" value="AARP2CN"/>
    <property type="match status" value="1"/>
</dbReference>
<dbReference type="Proteomes" id="UP000013827">
    <property type="component" value="Unassembled WGS sequence"/>
</dbReference>
<accession>A0A0D3KGD8</accession>
<dbReference type="EnsemblProtists" id="EOD34823">
    <property type="protein sequence ID" value="EOD34823"/>
    <property type="gene ID" value="EMIHUDRAFT_228081"/>
</dbReference>
<dbReference type="InterPro" id="IPR039761">
    <property type="entry name" value="Bms1/Tsr1"/>
</dbReference>
<name>A0A0D3KGD8_EMIH1</name>
<dbReference type="KEGG" id="ehx:EMIHUDRAFT_228081"/>
<dbReference type="Gene3D" id="3.40.50.300">
    <property type="entry name" value="P-loop containing nucleotide triphosphate hydrolases"/>
    <property type="match status" value="1"/>
</dbReference>
<dbReference type="GO" id="GO:0000479">
    <property type="term" value="P:endonucleolytic cleavage of tricistronic rRNA transcript (SSU-rRNA, 5.8S rRNA, LSU-rRNA)"/>
    <property type="evidence" value="ECO:0007669"/>
    <property type="project" value="TreeGrafter"/>
</dbReference>
<dbReference type="GO" id="GO:0005634">
    <property type="term" value="C:nucleus"/>
    <property type="evidence" value="ECO:0007669"/>
    <property type="project" value="InterPro"/>
</dbReference>
<feature type="compositionally biased region" description="Basic residues" evidence="1">
    <location>
        <begin position="1"/>
        <end position="16"/>
    </location>
</feature>
<dbReference type="GO" id="GO:0034511">
    <property type="term" value="F:U3 snoRNA binding"/>
    <property type="evidence" value="ECO:0007669"/>
    <property type="project" value="TreeGrafter"/>
</dbReference>
<reference evidence="4" key="1">
    <citation type="journal article" date="2013" name="Nature">
        <title>Pan genome of the phytoplankton Emiliania underpins its global distribution.</title>
        <authorList>
            <person name="Read B.A."/>
            <person name="Kegel J."/>
            <person name="Klute M.J."/>
            <person name="Kuo A."/>
            <person name="Lefebvre S.C."/>
            <person name="Maumus F."/>
            <person name="Mayer C."/>
            <person name="Miller J."/>
            <person name="Monier A."/>
            <person name="Salamov A."/>
            <person name="Young J."/>
            <person name="Aguilar M."/>
            <person name="Claverie J.M."/>
            <person name="Frickenhaus S."/>
            <person name="Gonzalez K."/>
            <person name="Herman E.K."/>
            <person name="Lin Y.C."/>
            <person name="Napier J."/>
            <person name="Ogata H."/>
            <person name="Sarno A.F."/>
            <person name="Shmutz J."/>
            <person name="Schroeder D."/>
            <person name="de Vargas C."/>
            <person name="Verret F."/>
            <person name="von Dassow P."/>
            <person name="Valentin K."/>
            <person name="Van de Peer Y."/>
            <person name="Wheeler G."/>
            <person name="Dacks J.B."/>
            <person name="Delwiche C.F."/>
            <person name="Dyhrman S.T."/>
            <person name="Glockner G."/>
            <person name="John U."/>
            <person name="Richards T."/>
            <person name="Worden A.Z."/>
            <person name="Zhang X."/>
            <person name="Grigoriev I.V."/>
            <person name="Allen A.E."/>
            <person name="Bidle K."/>
            <person name="Borodovsky M."/>
            <person name="Bowler C."/>
            <person name="Brownlee C."/>
            <person name="Cock J.M."/>
            <person name="Elias M."/>
            <person name="Gladyshev V.N."/>
            <person name="Groth M."/>
            <person name="Guda C."/>
            <person name="Hadaegh A."/>
            <person name="Iglesias-Rodriguez M.D."/>
            <person name="Jenkins J."/>
            <person name="Jones B.M."/>
            <person name="Lawson T."/>
            <person name="Leese F."/>
            <person name="Lindquist E."/>
            <person name="Lobanov A."/>
            <person name="Lomsadze A."/>
            <person name="Malik S.B."/>
            <person name="Marsh M.E."/>
            <person name="Mackinder L."/>
            <person name="Mock T."/>
            <person name="Mueller-Roeber B."/>
            <person name="Pagarete A."/>
            <person name="Parker M."/>
            <person name="Probert I."/>
            <person name="Quesneville H."/>
            <person name="Raines C."/>
            <person name="Rensing S.A."/>
            <person name="Riano-Pachon D.M."/>
            <person name="Richier S."/>
            <person name="Rokitta S."/>
            <person name="Shiraiwa Y."/>
            <person name="Soanes D.M."/>
            <person name="van der Giezen M."/>
            <person name="Wahlund T.M."/>
            <person name="Williams B."/>
            <person name="Wilson W."/>
            <person name="Wolfe G."/>
            <person name="Wurch L.L."/>
        </authorList>
    </citation>
    <scope>NUCLEOTIDE SEQUENCE</scope>
</reference>
<evidence type="ECO:0000313" key="3">
    <source>
        <dbReference type="EnsemblProtists" id="EOD34823"/>
    </source>
</evidence>
<reference evidence="3" key="2">
    <citation type="submission" date="2024-10" db="UniProtKB">
        <authorList>
            <consortium name="EnsemblProtists"/>
        </authorList>
    </citation>
    <scope>IDENTIFICATION</scope>
</reference>
<dbReference type="PaxDb" id="2903-EOD34823"/>